<reference evidence="3" key="1">
    <citation type="submission" date="2017-01" db="EMBL/GenBank/DDBJ databases">
        <title>Comparative genomics of anhydrobiosis in the tardigrade Hypsibius dujardini.</title>
        <authorList>
            <person name="Yoshida Y."/>
            <person name="Koutsovoulos G."/>
            <person name="Laetsch D."/>
            <person name="Stevens L."/>
            <person name="Kumar S."/>
            <person name="Horikawa D."/>
            <person name="Ishino K."/>
            <person name="Komine S."/>
            <person name="Tomita M."/>
            <person name="Blaxter M."/>
            <person name="Arakawa K."/>
        </authorList>
    </citation>
    <scope>NUCLEOTIDE SEQUENCE [LARGE SCALE GENOMIC DNA]</scope>
    <source>
        <strain evidence="3">Z151</strain>
    </source>
</reference>
<protein>
    <submittedName>
        <fullName evidence="2">Uncharacterized protein</fullName>
    </submittedName>
</protein>
<evidence type="ECO:0000256" key="1">
    <source>
        <dbReference type="SAM" id="Phobius"/>
    </source>
</evidence>
<sequence>MTDDQREMYEVSLWLENDTLIPPRKREKTSTGFPVFVIRIANFFLALVALTVILFRQPKTTAGFGGSVDELGLSNNRSTLRSNSSERQEAFMFSDYAVAVQTVIILGLTVYFTAYYIRCLWDVGSLPVGYGLAACGREEGKLNAVATAMTHFARPSARIVLKIMQRRIQHKWCRAVASEIRQILMSSSSMVDRPSTIAGSNLMFWDEERLPEK</sequence>
<accession>A0A1W0XEG1</accession>
<keyword evidence="1" id="KW-0812">Transmembrane</keyword>
<keyword evidence="3" id="KW-1185">Reference proteome</keyword>
<dbReference type="EMBL" id="MTYJ01000002">
    <property type="protein sequence ID" value="OQV25835.1"/>
    <property type="molecule type" value="Genomic_DNA"/>
</dbReference>
<evidence type="ECO:0000313" key="2">
    <source>
        <dbReference type="EMBL" id="OQV25835.1"/>
    </source>
</evidence>
<proteinExistence type="predicted"/>
<name>A0A1W0XEG1_HYPEX</name>
<evidence type="ECO:0000313" key="3">
    <source>
        <dbReference type="Proteomes" id="UP000192578"/>
    </source>
</evidence>
<organism evidence="2 3">
    <name type="scientific">Hypsibius exemplaris</name>
    <name type="common">Freshwater tardigrade</name>
    <dbReference type="NCBI Taxonomy" id="2072580"/>
    <lineage>
        <taxon>Eukaryota</taxon>
        <taxon>Metazoa</taxon>
        <taxon>Ecdysozoa</taxon>
        <taxon>Tardigrada</taxon>
        <taxon>Eutardigrada</taxon>
        <taxon>Parachela</taxon>
        <taxon>Hypsibioidea</taxon>
        <taxon>Hypsibiidae</taxon>
        <taxon>Hypsibius</taxon>
    </lineage>
</organism>
<feature type="transmembrane region" description="Helical" evidence="1">
    <location>
        <begin position="33"/>
        <end position="55"/>
    </location>
</feature>
<keyword evidence="1" id="KW-1133">Transmembrane helix</keyword>
<feature type="transmembrane region" description="Helical" evidence="1">
    <location>
        <begin position="96"/>
        <end position="117"/>
    </location>
</feature>
<dbReference type="Proteomes" id="UP000192578">
    <property type="component" value="Unassembled WGS sequence"/>
</dbReference>
<keyword evidence="1" id="KW-0472">Membrane</keyword>
<dbReference type="AlphaFoldDB" id="A0A1W0XEG1"/>
<comment type="caution">
    <text evidence="2">The sequence shown here is derived from an EMBL/GenBank/DDBJ whole genome shotgun (WGS) entry which is preliminary data.</text>
</comment>
<gene>
    <name evidence="2" type="ORF">BV898_00760</name>
</gene>